<reference evidence="1 2" key="1">
    <citation type="submission" date="2020-08" db="EMBL/GenBank/DDBJ databases">
        <title>Genome public.</title>
        <authorList>
            <person name="Liu C."/>
            <person name="Sun Q."/>
        </authorList>
    </citation>
    <scope>NUCLEOTIDE SEQUENCE [LARGE SCALE GENOMIC DNA]</scope>
    <source>
        <strain evidence="1 2">NSJ-79</strain>
    </source>
</reference>
<accession>A0ABR7DLV2</accession>
<dbReference type="Proteomes" id="UP000651475">
    <property type="component" value="Unassembled WGS sequence"/>
</dbReference>
<name>A0ABR7DLV2_9BACT</name>
<dbReference type="RefSeq" id="WP_186929179.1">
    <property type="nucleotide sequence ID" value="NZ_JACOOJ010000008.1"/>
</dbReference>
<dbReference type="EMBL" id="JACOOJ010000008">
    <property type="protein sequence ID" value="MBC5632410.1"/>
    <property type="molecule type" value="Genomic_DNA"/>
</dbReference>
<sequence length="395" mass="42515">MKKELTGGLKPVNPGEEPVDPAVTGVLDLKLNLNPETDTQETKAKADVAATVDVNDFSIEIIDSTGTVVRSFDSYREYQNADELLLKEGLYTVRATWGKLYEAAFDAPYFVGDTVCRIEPGVVSSIKTDCSLQNAKVNIDYTEDFLKVFKDDYAAIVTNGLGALTLDKKEQRVAYFRSNDNIRLTVNATTVKGLDVISKHKIEKAQPNALYNVVLGIDMSVDSVIDQILKPGITVDITMHDRDTVIDIEAPALPPDPDEGEEEPGDDNAITVTGNGLDSPVEMTEAEASDGSVPVKVVIKAKAGLSKVLVKIIAPELEAILGKENPFDLVTPTDAIKEILDGVGLVRPAAGDTEYALDVTGFMGMMGGPGTYKFEVTITEGEGNSLSKTLTVIIK</sequence>
<evidence type="ECO:0000313" key="2">
    <source>
        <dbReference type="Proteomes" id="UP000651475"/>
    </source>
</evidence>
<comment type="caution">
    <text evidence="1">The sequence shown here is derived from an EMBL/GenBank/DDBJ whole genome shotgun (WGS) entry which is preliminary data.</text>
</comment>
<organism evidence="1 2">
    <name type="scientific">Parabacteroides hominis</name>
    <dbReference type="NCBI Taxonomy" id="2763057"/>
    <lineage>
        <taxon>Bacteria</taxon>
        <taxon>Pseudomonadati</taxon>
        <taxon>Bacteroidota</taxon>
        <taxon>Bacteroidia</taxon>
        <taxon>Bacteroidales</taxon>
        <taxon>Tannerellaceae</taxon>
        <taxon>Parabacteroides</taxon>
    </lineage>
</organism>
<evidence type="ECO:0000313" key="1">
    <source>
        <dbReference type="EMBL" id="MBC5632410.1"/>
    </source>
</evidence>
<protein>
    <submittedName>
        <fullName evidence="1">DUF4493 domain-containing protein</fullName>
    </submittedName>
</protein>
<dbReference type="Pfam" id="PF14900">
    <property type="entry name" value="DUF4493"/>
    <property type="match status" value="1"/>
</dbReference>
<keyword evidence="2" id="KW-1185">Reference proteome</keyword>
<proteinExistence type="predicted"/>
<dbReference type="InterPro" id="IPR027840">
    <property type="entry name" value="DUF4493"/>
</dbReference>
<gene>
    <name evidence="1" type="ORF">H8S65_06465</name>
</gene>